<sequence length="1017" mass="109672">MSEHAGNASDGSSSHENNNIFDDGGVAWKRGADTNWEQFHHDPKSLRTEMDSSAQQVTQSNAAPAGWGFHSIVNRISKVAVPLIGASPTQRAAEALRSGSVEQVSGPRNFQRGAVSRQNSVTRVNNLRRNSSNITLSRQGSISDDGQRMMKPIPRGRSLSSASSHATIRQVSSAASSSGPEPSTQPQGLPTINGHPQTFLFNPTDYGYIPPSKQPQGLLTINEHAQALSFNPTDYGYIPATNAQSPAAAGVPASTVTAGGTLGATPAYSGVFQGAASSSLINSTPNPNLLPVDPLQSLDTSLVFSDPFSPVNASAPGLSQAVGGNFAGNLQAPLSSSAMLNNGNMFNFGYNMFDGPPIDYNLPPFSGWNAPENSGTGSHQGTAKNNAKIPSVRAPRKSSTKSKGKEKEKQRPGPESNAESQATNTHSALPTTAWPSVGHPDASHSGPGPSTFAQVSSYLPPSQSFNEPPLLPNAAASGVGDVLTFMSGRFETVMTAFQQAQSAQQSTFSTMMDAFQQQSQGRPQPIPEVDPMAVDEDETAFDPIVKEPKRMRRAFVPSIKNKPETEPKPPTLKECKEYDNFLAHIRKHTLIMLGIKSLKYLSGDRFTLSEEENENFNQDLPGCIVITSDKFRLDLSRDRDTPFNAEAVSVFAQDFHYKVVVHGWYSRPDIPERYRDVGVIREAFYNHFRYLKERFVQLLEPSNKTETRLQKASRAGRKRRLYKDRLQATTATDTLAKHAKLLQVSRLQAMSSDESDDESHVSPNKKKGSNVFPRVYPAWRSSQFATFLWRLDALIEANRVPIVGTRKKPGTPRRQRPHSQKQNTQTPAPPRLPRNCYDAVWLQNLKDSHPRLYRLLECVDVDYSFDGFDDDPTIPLNTVLIPFDGFDDDPAPPSNAVQPGPATGVGVASGTIPAPMTTATTLPASAILAASELSSMSVMTPTLTGTTPIATPLVNGSTSTLDAVAQSVLDAAPLADASTTSPELLVTPTQNPPENSPSGSCGQVNDAHSPAGENTII</sequence>
<keyword evidence="2" id="KW-1185">Reference proteome</keyword>
<evidence type="ECO:0000313" key="1">
    <source>
        <dbReference type="EMBL" id="KAH7906907.1"/>
    </source>
</evidence>
<reference evidence="1" key="1">
    <citation type="journal article" date="2021" name="New Phytol.">
        <title>Evolutionary innovations through gain and loss of genes in the ectomycorrhizal Boletales.</title>
        <authorList>
            <person name="Wu G."/>
            <person name="Miyauchi S."/>
            <person name="Morin E."/>
            <person name="Kuo A."/>
            <person name="Drula E."/>
            <person name="Varga T."/>
            <person name="Kohler A."/>
            <person name="Feng B."/>
            <person name="Cao Y."/>
            <person name="Lipzen A."/>
            <person name="Daum C."/>
            <person name="Hundley H."/>
            <person name="Pangilinan J."/>
            <person name="Johnson J."/>
            <person name="Barry K."/>
            <person name="LaButti K."/>
            <person name="Ng V."/>
            <person name="Ahrendt S."/>
            <person name="Min B."/>
            <person name="Choi I.G."/>
            <person name="Park H."/>
            <person name="Plett J.M."/>
            <person name="Magnuson J."/>
            <person name="Spatafora J.W."/>
            <person name="Nagy L.G."/>
            <person name="Henrissat B."/>
            <person name="Grigoriev I.V."/>
            <person name="Yang Z.L."/>
            <person name="Xu J."/>
            <person name="Martin F.M."/>
        </authorList>
    </citation>
    <scope>NUCLEOTIDE SEQUENCE</scope>
    <source>
        <strain evidence="1">ATCC 28755</strain>
    </source>
</reference>
<accession>A0ACB8A1S6</accession>
<proteinExistence type="predicted"/>
<gene>
    <name evidence="1" type="ORF">BJ138DRAFT_1129573</name>
</gene>
<evidence type="ECO:0000313" key="2">
    <source>
        <dbReference type="Proteomes" id="UP000790377"/>
    </source>
</evidence>
<name>A0ACB8A1S6_9AGAM</name>
<organism evidence="1 2">
    <name type="scientific">Hygrophoropsis aurantiaca</name>
    <dbReference type="NCBI Taxonomy" id="72124"/>
    <lineage>
        <taxon>Eukaryota</taxon>
        <taxon>Fungi</taxon>
        <taxon>Dikarya</taxon>
        <taxon>Basidiomycota</taxon>
        <taxon>Agaricomycotina</taxon>
        <taxon>Agaricomycetes</taxon>
        <taxon>Agaricomycetidae</taxon>
        <taxon>Boletales</taxon>
        <taxon>Coniophorineae</taxon>
        <taxon>Hygrophoropsidaceae</taxon>
        <taxon>Hygrophoropsis</taxon>
    </lineage>
</organism>
<protein>
    <submittedName>
        <fullName evidence="1">Uncharacterized protein</fullName>
    </submittedName>
</protein>
<dbReference type="EMBL" id="MU267962">
    <property type="protein sequence ID" value="KAH7906907.1"/>
    <property type="molecule type" value="Genomic_DNA"/>
</dbReference>
<comment type="caution">
    <text evidence="1">The sequence shown here is derived from an EMBL/GenBank/DDBJ whole genome shotgun (WGS) entry which is preliminary data.</text>
</comment>
<dbReference type="Proteomes" id="UP000790377">
    <property type="component" value="Unassembled WGS sequence"/>
</dbReference>